<dbReference type="Proteomes" id="UP001165083">
    <property type="component" value="Unassembled WGS sequence"/>
</dbReference>
<dbReference type="EMBL" id="BSXW01000156">
    <property type="protein sequence ID" value="GMF13423.1"/>
    <property type="molecule type" value="Genomic_DNA"/>
</dbReference>
<dbReference type="AlphaFoldDB" id="A0A9W6TEJ6"/>
<gene>
    <name evidence="1" type="ORF">Plil01_000389700</name>
</gene>
<proteinExistence type="predicted"/>
<accession>A0A9W6TEJ6</accession>
<evidence type="ECO:0000313" key="1">
    <source>
        <dbReference type="EMBL" id="GMF13423.1"/>
    </source>
</evidence>
<name>A0A9W6TEJ6_9STRA</name>
<evidence type="ECO:0000313" key="2">
    <source>
        <dbReference type="Proteomes" id="UP001165083"/>
    </source>
</evidence>
<dbReference type="OrthoDB" id="114061at2759"/>
<reference evidence="1" key="1">
    <citation type="submission" date="2023-04" db="EMBL/GenBank/DDBJ databases">
        <title>Phytophthora lilii NBRC 32176.</title>
        <authorList>
            <person name="Ichikawa N."/>
            <person name="Sato H."/>
            <person name="Tonouchi N."/>
        </authorList>
    </citation>
    <scope>NUCLEOTIDE SEQUENCE</scope>
    <source>
        <strain evidence="1">NBRC 32176</strain>
    </source>
</reference>
<keyword evidence="2" id="KW-1185">Reference proteome</keyword>
<comment type="caution">
    <text evidence="1">The sequence shown here is derived from an EMBL/GenBank/DDBJ whole genome shotgun (WGS) entry which is preliminary data.</text>
</comment>
<sequence length="257" mass="28745">MFTRIAEDLPDEVGFATKKPRAESPDMALYEAYISELDDIYARTESVFKETVMPFDENCEETPGFYNKSRQIVRDSSFHELVGTSTTPFAYGRVHEYIGRICCMDNRPGREKIEGDWIPDNTTIVKARIGVPALGGFLVQHNITRKYNEGSRVIIVWRKFTEGEGAFAGMHSDEIGWNIVRPSPSCGGGSTLLESVTRFVPMNFSTATASGATVMKQFADTIIKTGEQDCQECIQMLEKMLLDDAIGVCSRTSNSYR</sequence>
<organism evidence="1 2">
    <name type="scientific">Phytophthora lilii</name>
    <dbReference type="NCBI Taxonomy" id="2077276"/>
    <lineage>
        <taxon>Eukaryota</taxon>
        <taxon>Sar</taxon>
        <taxon>Stramenopiles</taxon>
        <taxon>Oomycota</taxon>
        <taxon>Peronosporomycetes</taxon>
        <taxon>Peronosporales</taxon>
        <taxon>Peronosporaceae</taxon>
        <taxon>Phytophthora</taxon>
    </lineage>
</organism>
<protein>
    <submittedName>
        <fullName evidence="1">Unnamed protein product</fullName>
    </submittedName>
</protein>